<comment type="caution">
    <text evidence="7">The sequence shown here is derived from an EMBL/GenBank/DDBJ whole genome shotgun (WGS) entry which is preliminary data.</text>
</comment>
<feature type="transmembrane region" description="Helical" evidence="5">
    <location>
        <begin position="378"/>
        <end position="400"/>
    </location>
</feature>
<evidence type="ECO:0000313" key="7">
    <source>
        <dbReference type="EMBL" id="EMI53407.1"/>
    </source>
</evidence>
<proteinExistence type="predicted"/>
<gene>
    <name evidence="7" type="ORF">RSSM_05154</name>
</gene>
<name>M5TW18_9BACT</name>
<dbReference type="GO" id="GO:0004674">
    <property type="term" value="F:protein serine/threonine kinase activity"/>
    <property type="evidence" value="ECO:0007669"/>
    <property type="project" value="UniProtKB-KW"/>
</dbReference>
<dbReference type="SUPFAM" id="SSF56112">
    <property type="entry name" value="Protein kinase-like (PK-like)"/>
    <property type="match status" value="1"/>
</dbReference>
<dbReference type="PROSITE" id="PS00108">
    <property type="entry name" value="PROTEIN_KINASE_ST"/>
    <property type="match status" value="1"/>
</dbReference>
<dbReference type="AlphaFoldDB" id="M5TW18"/>
<feature type="transmembrane region" description="Helical" evidence="5">
    <location>
        <begin position="347"/>
        <end position="366"/>
    </location>
</feature>
<protein>
    <submittedName>
        <fullName evidence="7">Serine/threonine protein kinase with PASTA sensor(S)</fullName>
    </submittedName>
</protein>
<keyword evidence="8" id="KW-1185">Reference proteome</keyword>
<dbReference type="CDD" id="cd14014">
    <property type="entry name" value="STKc_PknB_like"/>
    <property type="match status" value="1"/>
</dbReference>
<evidence type="ECO:0000259" key="6">
    <source>
        <dbReference type="PROSITE" id="PS50011"/>
    </source>
</evidence>
<dbReference type="InterPro" id="IPR017441">
    <property type="entry name" value="Protein_kinase_ATP_BS"/>
</dbReference>
<dbReference type="Pfam" id="PF00069">
    <property type="entry name" value="Pkinase"/>
    <property type="match status" value="1"/>
</dbReference>
<keyword evidence="5" id="KW-1133">Transmembrane helix</keyword>
<keyword evidence="7" id="KW-0723">Serine/threonine-protein kinase</keyword>
<keyword evidence="5" id="KW-0812">Transmembrane</keyword>
<feature type="transmembrane region" description="Helical" evidence="5">
    <location>
        <begin position="467"/>
        <end position="486"/>
    </location>
</feature>
<keyword evidence="7" id="KW-0418">Kinase</keyword>
<dbReference type="RefSeq" id="WP_008685215.1">
    <property type="nucleotide sequence ID" value="NZ_ANOH01000357.1"/>
</dbReference>
<organism evidence="7 8">
    <name type="scientific">Rhodopirellula sallentina SM41</name>
    <dbReference type="NCBI Taxonomy" id="1263870"/>
    <lineage>
        <taxon>Bacteria</taxon>
        <taxon>Pseudomonadati</taxon>
        <taxon>Planctomycetota</taxon>
        <taxon>Planctomycetia</taxon>
        <taxon>Pirellulales</taxon>
        <taxon>Pirellulaceae</taxon>
        <taxon>Rhodopirellula</taxon>
    </lineage>
</organism>
<feature type="transmembrane region" description="Helical" evidence="5">
    <location>
        <begin position="439"/>
        <end position="461"/>
    </location>
</feature>
<reference evidence="7 8" key="1">
    <citation type="journal article" date="2013" name="Mar. Genomics">
        <title>Expression of sulfatases in Rhodopirellula baltica and the diversity of sulfatases in the genus Rhodopirellula.</title>
        <authorList>
            <person name="Wegner C.E."/>
            <person name="Richter-Heitmann T."/>
            <person name="Klindworth A."/>
            <person name="Klockow C."/>
            <person name="Richter M."/>
            <person name="Achstetter T."/>
            <person name="Glockner F.O."/>
            <person name="Harder J."/>
        </authorList>
    </citation>
    <scope>NUCLEOTIDE SEQUENCE [LARGE SCALE GENOMIC DNA]</scope>
    <source>
        <strain evidence="7 8">SM41</strain>
    </source>
</reference>
<dbReference type="Proteomes" id="UP000011885">
    <property type="component" value="Unassembled WGS sequence"/>
</dbReference>
<keyword evidence="5" id="KW-0472">Membrane</keyword>
<dbReference type="InterPro" id="IPR011009">
    <property type="entry name" value="Kinase-like_dom_sf"/>
</dbReference>
<evidence type="ECO:0000256" key="5">
    <source>
        <dbReference type="SAM" id="Phobius"/>
    </source>
</evidence>
<evidence type="ECO:0000256" key="1">
    <source>
        <dbReference type="ARBA" id="ARBA00022741"/>
    </source>
</evidence>
<accession>M5TW18</accession>
<keyword evidence="7" id="KW-0808">Transferase</keyword>
<feature type="binding site" evidence="3">
    <location>
        <position position="44"/>
    </location>
    <ligand>
        <name>ATP</name>
        <dbReference type="ChEBI" id="CHEBI:30616"/>
    </ligand>
</feature>
<evidence type="ECO:0000256" key="2">
    <source>
        <dbReference type="ARBA" id="ARBA00022840"/>
    </source>
</evidence>
<dbReference type="SMART" id="SM00220">
    <property type="entry name" value="S_TKc"/>
    <property type="match status" value="1"/>
</dbReference>
<dbReference type="OrthoDB" id="6111975at2"/>
<feature type="transmembrane region" description="Helical" evidence="5">
    <location>
        <begin position="406"/>
        <end position="427"/>
    </location>
</feature>
<dbReference type="InterPro" id="IPR008271">
    <property type="entry name" value="Ser/Thr_kinase_AS"/>
</dbReference>
<evidence type="ECO:0000256" key="3">
    <source>
        <dbReference type="PROSITE-ProRule" id="PRU10141"/>
    </source>
</evidence>
<dbReference type="GO" id="GO:0005524">
    <property type="term" value="F:ATP binding"/>
    <property type="evidence" value="ECO:0007669"/>
    <property type="project" value="UniProtKB-UniRule"/>
</dbReference>
<dbReference type="PANTHER" id="PTHR24345">
    <property type="entry name" value="SERINE/THREONINE-PROTEIN KINASE PLK"/>
    <property type="match status" value="1"/>
</dbReference>
<dbReference type="EMBL" id="ANOH01000357">
    <property type="protein sequence ID" value="EMI53407.1"/>
    <property type="molecule type" value="Genomic_DNA"/>
</dbReference>
<evidence type="ECO:0000256" key="4">
    <source>
        <dbReference type="SAM" id="MobiDB-lite"/>
    </source>
</evidence>
<feature type="region of interest" description="Disordered" evidence="4">
    <location>
        <begin position="515"/>
        <end position="538"/>
    </location>
</feature>
<feature type="domain" description="Protein kinase" evidence="6">
    <location>
        <begin position="16"/>
        <end position="269"/>
    </location>
</feature>
<keyword evidence="2 3" id="KW-0067">ATP-binding</keyword>
<sequence length="561" mass="61506">MPAYRYQNGDSPLDGYTIQHALGRGGFGEVYFAISDAGREVALKAVQNYEDIELRGIGHCMNLKSQHLVSIFDVKQDAEGTAWVIMEYVAGANLREILDESPDGLGADQATYFLRELCRGLSYLHDAGVVHRDLKPHNIFFEEGVVKIGDYSLSKAITASHRSGHTATVGSVHYMAPEIGQGRYDKTVDIYALGVILYEMLTGVPPFEGESMGEVLMKHLSAEPDISRLPAPFDDIVPKAMRRDPNERYQNASELLRDLNQGEELQYTLPPSTLSMIGERAVQHRVVRAEASSPALTETLATPTAFRDTQQDDSLPFERPSHFDWSSIGLWWRPTYPTGLREETTGIALRFTIATVVCLLLVPFGCMGDRQSWFWGDILTLSVCCVLVSAALTGFFLAALPRTYGLVPAIVTRAIAVSPCLAVAAVFESLPPHLPFEDYVDCVVGAVFVTAILDFRSFLSIDRMPRVGVLRTVLAGTIAMVATAMFEGDIGHVLVVGALVFSSAITIQLLSPHREPEGDSVQREAIGHERDRGTLSRESVDILKSAPAMAESSKNKPMVKA</sequence>
<dbReference type="Gene3D" id="1.10.510.10">
    <property type="entry name" value="Transferase(Phosphotransferase) domain 1"/>
    <property type="match status" value="1"/>
</dbReference>
<dbReference type="InterPro" id="IPR000719">
    <property type="entry name" value="Prot_kinase_dom"/>
</dbReference>
<feature type="transmembrane region" description="Helical" evidence="5">
    <location>
        <begin position="493"/>
        <end position="511"/>
    </location>
</feature>
<dbReference type="PROSITE" id="PS00107">
    <property type="entry name" value="PROTEIN_KINASE_ATP"/>
    <property type="match status" value="1"/>
</dbReference>
<dbReference type="PATRIC" id="fig|1263870.3.peg.5452"/>
<evidence type="ECO:0000313" key="8">
    <source>
        <dbReference type="Proteomes" id="UP000011885"/>
    </source>
</evidence>
<dbReference type="PROSITE" id="PS50011">
    <property type="entry name" value="PROTEIN_KINASE_DOM"/>
    <property type="match status" value="1"/>
</dbReference>
<keyword evidence="1 3" id="KW-0547">Nucleotide-binding</keyword>